<dbReference type="InterPro" id="IPR056823">
    <property type="entry name" value="TEN-like_YD-shell"/>
</dbReference>
<evidence type="ECO:0000259" key="5">
    <source>
        <dbReference type="Pfam" id="PF25023"/>
    </source>
</evidence>
<evidence type="ECO:0000313" key="6">
    <source>
        <dbReference type="EMBL" id="RJT20237.1"/>
    </source>
</evidence>
<reference evidence="6 7" key="1">
    <citation type="submission" date="2018-09" db="EMBL/GenBank/DDBJ databases">
        <title>Draft genome sequence of Buttiauxella izardii CCUG 35510T.</title>
        <authorList>
            <person name="Salva-Serra F."/>
            <person name="Marathe N."/>
            <person name="Moore E."/>
            <person name="Stadler-Svensson L."/>
            <person name="Engstrom-Jakobsson H."/>
        </authorList>
    </citation>
    <scope>NUCLEOTIDE SEQUENCE [LARGE SCALE GENOMIC DNA]</scope>
    <source>
        <strain evidence="6 7">CCUG 35510</strain>
    </source>
</reference>
<dbReference type="AlphaFoldDB" id="A0A3A5JNK0"/>
<feature type="compositionally biased region" description="Polar residues" evidence="3">
    <location>
        <begin position="31"/>
        <end position="45"/>
    </location>
</feature>
<comment type="caution">
    <text evidence="6">The sequence shown here is derived from an EMBL/GenBank/DDBJ whole genome shotgun (WGS) entry which is preliminary data.</text>
</comment>
<dbReference type="InterPro" id="IPR001826">
    <property type="entry name" value="RHS"/>
</dbReference>
<feature type="non-terminal residue" evidence="6">
    <location>
        <position position="1"/>
    </location>
</feature>
<dbReference type="PANTHER" id="PTHR32305">
    <property type="match status" value="1"/>
</dbReference>
<evidence type="ECO:0000313" key="7">
    <source>
        <dbReference type="Proteomes" id="UP000276295"/>
    </source>
</evidence>
<evidence type="ECO:0000256" key="2">
    <source>
        <dbReference type="ARBA" id="ARBA00022737"/>
    </source>
</evidence>
<dbReference type="Pfam" id="PF03527">
    <property type="entry name" value="RHS"/>
    <property type="match status" value="1"/>
</dbReference>
<evidence type="ECO:0000259" key="4">
    <source>
        <dbReference type="Pfam" id="PF03527"/>
    </source>
</evidence>
<keyword evidence="2" id="KW-0677">Repeat</keyword>
<dbReference type="Proteomes" id="UP000276295">
    <property type="component" value="Unassembled WGS sequence"/>
</dbReference>
<dbReference type="PANTHER" id="PTHR32305:SF15">
    <property type="entry name" value="PROTEIN RHSA-RELATED"/>
    <property type="match status" value="1"/>
</dbReference>
<dbReference type="Pfam" id="PF25023">
    <property type="entry name" value="TEN_YD-shell"/>
    <property type="match status" value="1"/>
</dbReference>
<name>A0A3A5JNK0_9ENTR</name>
<dbReference type="PRINTS" id="PR00394">
    <property type="entry name" value="RHSPROTEIN"/>
</dbReference>
<dbReference type="InterPro" id="IPR031325">
    <property type="entry name" value="RHS_repeat"/>
</dbReference>
<dbReference type="OrthoDB" id="6043530at2"/>
<feature type="region of interest" description="Disordered" evidence="3">
    <location>
        <begin position="26"/>
        <end position="45"/>
    </location>
</feature>
<keyword evidence="7" id="KW-1185">Reference proteome</keyword>
<dbReference type="Pfam" id="PF05593">
    <property type="entry name" value="RHS_repeat"/>
    <property type="match status" value="1"/>
</dbReference>
<sequence>TQYRYNRDGQPLEVIHEEGLSVQYEYDTRGRQTSSEDNTGARTSRQYNEAGDLLTITHPDGTTTTQRYDARGNQLSQTSGGLTRQAEFDAAGRITGLINENAARTQFSYDVMDRLTAETGFDGREHRYQYNATGQLTHSVDAGLVTHWHYDENGKLIRRERPPQPDGTPDEMLFGHDDAGRLSEIAHRSENHLVCVRYEYNGNGRVTAEHQLIHNAQGDRLWQHSVAREYDPRGFESAVTYDGLPQIQWQTYGPGHLLGVKLGDENLIELSRDRLHRETTRRFGDWQSAATYTPRGQLAQQSVSAHHPALNCDYRYNTAGQLTGIHTSHGEQHYTYSPSGRLESAKLGDTLLTTLTDPAGNRNVTLAHDFIPAPEDRHTWQDNRTGQDERYTYRYDKHGNLSEKRRYLSGWTGEEYAPDETHHYHYDQSHRLTQYRRDDDGQATAQGRYVYDPLGRRVGRLTTRVNPKTKQTDTQHTWYGWDGDRLVLSESRDTQQYTIYQPGSFVPLLRVEQTRAEDNHSTLAEKLERDAEVTFPPVLHQRLNVIEQELRKNQLSDDTLQFLNSTGLKAENLALWLEPEADSDRQIHLYHCDHLGTPQALVSTTGTVDWHITLDPWGNVLSEHNPQKLHQPLRMQGQQYDEESGLHYNRHRYYDPAQGRYITQDPIGLEGGMNFYQYPLNPLLSIDPLGLAANQQCPIDPITGQPVGRFISDSRGNIMMEPVGGSTGPYPGSNLNSPDTHTFYENGSNAYRLNPVGHKNTSTPHVHAHLPGTGPKMKGQGPSLDANGNVVKWDSSAAHMSIKGLTGISAVEPLLHMFTLRSCRTGSFSQCYCALSAEYEMDSDSADNMCSGQMY</sequence>
<comment type="similarity">
    <text evidence="1">Belongs to the RHS family.</text>
</comment>
<dbReference type="InterPro" id="IPR006530">
    <property type="entry name" value="YD"/>
</dbReference>
<protein>
    <submittedName>
        <fullName evidence="6">RHS repeat protein</fullName>
    </submittedName>
</protein>
<dbReference type="RefSeq" id="WP_147365244.1">
    <property type="nucleotide sequence ID" value="NZ_QZWH01000042.1"/>
</dbReference>
<dbReference type="NCBIfam" id="TIGR01643">
    <property type="entry name" value="YD_repeat_2x"/>
    <property type="match status" value="4"/>
</dbReference>
<dbReference type="InterPro" id="IPR022385">
    <property type="entry name" value="Rhs_assc_core"/>
</dbReference>
<gene>
    <name evidence="6" type="ORF">D6029_17030</name>
</gene>
<evidence type="ECO:0000256" key="3">
    <source>
        <dbReference type="SAM" id="MobiDB-lite"/>
    </source>
</evidence>
<feature type="domain" description="RHS protein conserved region" evidence="4">
    <location>
        <begin position="587"/>
        <end position="623"/>
    </location>
</feature>
<feature type="domain" description="Teneurin-like YD-shell" evidence="5">
    <location>
        <begin position="43"/>
        <end position="160"/>
    </location>
</feature>
<dbReference type="Gene3D" id="2.180.10.10">
    <property type="entry name" value="RHS repeat-associated core"/>
    <property type="match status" value="1"/>
</dbReference>
<accession>A0A3A5JNK0</accession>
<evidence type="ECO:0000256" key="1">
    <source>
        <dbReference type="ARBA" id="ARBA00009455"/>
    </source>
</evidence>
<dbReference type="NCBIfam" id="TIGR03696">
    <property type="entry name" value="Rhs_assc_core"/>
    <property type="match status" value="1"/>
</dbReference>
<dbReference type="InterPro" id="IPR050708">
    <property type="entry name" value="T6SS_VgrG/RHS"/>
</dbReference>
<proteinExistence type="inferred from homology"/>
<organism evidence="6 7">
    <name type="scientific">Buttiauxella izardii</name>
    <dbReference type="NCBI Taxonomy" id="82991"/>
    <lineage>
        <taxon>Bacteria</taxon>
        <taxon>Pseudomonadati</taxon>
        <taxon>Pseudomonadota</taxon>
        <taxon>Gammaproteobacteria</taxon>
        <taxon>Enterobacterales</taxon>
        <taxon>Enterobacteriaceae</taxon>
        <taxon>Buttiauxella</taxon>
    </lineage>
</organism>
<dbReference type="EMBL" id="QZWH01000042">
    <property type="protein sequence ID" value="RJT20237.1"/>
    <property type="molecule type" value="Genomic_DNA"/>
</dbReference>